<proteinExistence type="predicted"/>
<keyword evidence="2" id="KW-1185">Reference proteome</keyword>
<evidence type="ECO:0000313" key="1">
    <source>
        <dbReference type="EMBL" id="KYH25180.1"/>
    </source>
</evidence>
<evidence type="ECO:0000313" key="2">
    <source>
        <dbReference type="Proteomes" id="UP000075321"/>
    </source>
</evidence>
<gene>
    <name evidence="1" type="ORF">HAPAU_27640</name>
</gene>
<accession>A0A151ACA9</accession>
<comment type="caution">
    <text evidence="1">The sequence shown here is derived from an EMBL/GenBank/DDBJ whole genome shotgun (WGS) entry which is preliminary data.</text>
</comment>
<dbReference type="RefSeq" id="WP_066383533.1">
    <property type="nucleotide sequence ID" value="NZ_LTAZ01000007.1"/>
</dbReference>
<dbReference type="AlphaFoldDB" id="A0A151ACA9"/>
<name>A0A151ACA9_9EURY</name>
<dbReference type="Proteomes" id="UP000075321">
    <property type="component" value="Unassembled WGS sequence"/>
</dbReference>
<protein>
    <submittedName>
        <fullName evidence="1">Uncharacterized protein</fullName>
    </submittedName>
</protein>
<sequence>MTHNEEGTTIVTREIGGATVGIGTDEGEIFIDLPINRPIYIRVREGDHVQEGDVRARGTFELGSGGSELASTTLQTWVVEAITPETVTVRDLATDEPEGWDREECEENLATGVVSTNLTDFERVSVVQTGPWDDEADRSDPHVTATAYGDDGRKFSRTYRFIDTETDALEYWHQDRSIETFDENLAAHFERRIEEALTDDGYAVR</sequence>
<organism evidence="1 2">
    <name type="scientific">Halalkalicoccus paucihalophilus</name>
    <dbReference type="NCBI Taxonomy" id="1008153"/>
    <lineage>
        <taxon>Archaea</taxon>
        <taxon>Methanobacteriati</taxon>
        <taxon>Methanobacteriota</taxon>
        <taxon>Stenosarchaea group</taxon>
        <taxon>Halobacteria</taxon>
        <taxon>Halobacteriales</taxon>
        <taxon>Halococcaceae</taxon>
        <taxon>Halalkalicoccus</taxon>
    </lineage>
</organism>
<dbReference type="PATRIC" id="fig|1008153.3.peg.2824"/>
<dbReference type="EMBL" id="LTAZ01000007">
    <property type="protein sequence ID" value="KYH25180.1"/>
    <property type="molecule type" value="Genomic_DNA"/>
</dbReference>
<reference evidence="1 2" key="1">
    <citation type="submission" date="2016-02" db="EMBL/GenBank/DDBJ databases">
        <title>Genome sequence of Halalkalicoccus paucihalophilus DSM 24557.</title>
        <authorList>
            <person name="Poehlein A."/>
            <person name="Daniel R."/>
        </authorList>
    </citation>
    <scope>NUCLEOTIDE SEQUENCE [LARGE SCALE GENOMIC DNA]</scope>
    <source>
        <strain evidence="1 2">DSM 24557</strain>
    </source>
</reference>
<dbReference type="OrthoDB" id="187143at2157"/>